<evidence type="ECO:0000313" key="1">
    <source>
        <dbReference type="EMBL" id="AGK59586.1"/>
    </source>
</evidence>
<sequence>MDRDVSLSLFQRNQRRGRRGLKISNMARIVKQKHSSIKWPGRLDSISATATSAYARKSKKFHIRSLHLALGSSQSTSRKELITGGRNDAEMVVATNFSDVY</sequence>
<dbReference type="EMBL" id="CP005587">
    <property type="protein sequence ID" value="AGK59586.1"/>
    <property type="molecule type" value="Genomic_DNA"/>
</dbReference>
<dbReference type="KEGG" id="hdt:HYPDE_39588"/>
<keyword evidence="2" id="KW-1185">Reference proteome</keyword>
<evidence type="ECO:0000313" key="2">
    <source>
        <dbReference type="Proteomes" id="UP000005952"/>
    </source>
</evidence>
<name>N0BGN8_9HYPH</name>
<accession>N0BGN8</accession>
<proteinExistence type="predicted"/>
<gene>
    <name evidence="1" type="ORF">HYPDE_39588</name>
</gene>
<organism evidence="1 2">
    <name type="scientific">Hyphomicrobium denitrificans 1NES1</name>
    <dbReference type="NCBI Taxonomy" id="670307"/>
    <lineage>
        <taxon>Bacteria</taxon>
        <taxon>Pseudomonadati</taxon>
        <taxon>Pseudomonadota</taxon>
        <taxon>Alphaproteobacteria</taxon>
        <taxon>Hyphomicrobiales</taxon>
        <taxon>Hyphomicrobiaceae</taxon>
        <taxon>Hyphomicrobium</taxon>
    </lineage>
</organism>
<dbReference type="HOGENOM" id="CLU_2287670_0_0_5"/>
<dbReference type="Proteomes" id="UP000005952">
    <property type="component" value="Chromosome"/>
</dbReference>
<dbReference type="STRING" id="670307.HYPDE_39588"/>
<reference evidence="1 2" key="1">
    <citation type="journal article" date="2013" name="Genome Announc.">
        <title>Genome sequences for three denitrifying bacterial strains isolated from a uranium- and nitrate-contaminated subsurface environment.</title>
        <authorList>
            <person name="Venkatramanan R."/>
            <person name="Prakash O."/>
            <person name="Woyke T."/>
            <person name="Chain P."/>
            <person name="Goodwin L.A."/>
            <person name="Watson D."/>
            <person name="Brooks S."/>
            <person name="Kostka J.E."/>
            <person name="Green S.J."/>
        </authorList>
    </citation>
    <scope>NUCLEOTIDE SEQUENCE [LARGE SCALE GENOMIC DNA]</scope>
    <source>
        <strain evidence="1 2">1NES1</strain>
    </source>
</reference>
<protein>
    <submittedName>
        <fullName evidence="1">Uncharacterized protein</fullName>
    </submittedName>
</protein>
<dbReference type="AlphaFoldDB" id="N0BGN8"/>